<reference evidence="4 5" key="1">
    <citation type="journal article" date="2013" name="Genome Biol.">
        <title>Draft genome of the mountain pine beetle, Dendroctonus ponderosae Hopkins, a major forest pest.</title>
        <authorList>
            <person name="Keeling C.I."/>
            <person name="Yuen M.M."/>
            <person name="Liao N.Y."/>
            <person name="Docking T.R."/>
            <person name="Chan S.K."/>
            <person name="Taylor G.A."/>
            <person name="Palmquist D.L."/>
            <person name="Jackman S.D."/>
            <person name="Nguyen A."/>
            <person name="Li M."/>
            <person name="Henderson H."/>
            <person name="Janes J.K."/>
            <person name="Zhao Y."/>
            <person name="Pandoh P."/>
            <person name="Moore R."/>
            <person name="Sperling F.A."/>
            <person name="Huber D.P."/>
            <person name="Birol I."/>
            <person name="Jones S.J."/>
            <person name="Bohlmann J."/>
        </authorList>
    </citation>
    <scope>NUCLEOTIDE SEQUENCE</scope>
</reference>
<proteinExistence type="inferred from homology"/>
<dbReference type="PANTHER" id="PTHR12993:SF11">
    <property type="entry name" value="N-ACETYLGLUCOSAMINYL-PHOSPHATIDYLINOSITOL DE-N-ACETYLASE"/>
    <property type="match status" value="1"/>
</dbReference>
<dbReference type="InterPro" id="IPR024078">
    <property type="entry name" value="LmbE-like_dom_sf"/>
</dbReference>
<dbReference type="PANTHER" id="PTHR12993">
    <property type="entry name" value="N-ACETYLGLUCOSAMINYL-PHOSPHATIDYLINOSITOL DE-N-ACETYLASE-RELATED"/>
    <property type="match status" value="1"/>
</dbReference>
<organism evidence="4 5">
    <name type="scientific">Dendroctonus ponderosae</name>
    <name type="common">Mountain pine beetle</name>
    <dbReference type="NCBI Taxonomy" id="77166"/>
    <lineage>
        <taxon>Eukaryota</taxon>
        <taxon>Metazoa</taxon>
        <taxon>Ecdysozoa</taxon>
        <taxon>Arthropoda</taxon>
        <taxon>Hexapoda</taxon>
        <taxon>Insecta</taxon>
        <taxon>Pterygota</taxon>
        <taxon>Neoptera</taxon>
        <taxon>Endopterygota</taxon>
        <taxon>Coleoptera</taxon>
        <taxon>Polyphaga</taxon>
        <taxon>Cucujiformia</taxon>
        <taxon>Curculionidae</taxon>
        <taxon>Scolytinae</taxon>
        <taxon>Dendroctonus</taxon>
    </lineage>
</organism>
<dbReference type="EMBL" id="KB632429">
    <property type="protein sequence ID" value="ERL95480.1"/>
    <property type="molecule type" value="Genomic_DNA"/>
</dbReference>
<dbReference type="GO" id="GO:0000225">
    <property type="term" value="F:N-acetylglucosaminylphosphatidylinositol deacetylase activity"/>
    <property type="evidence" value="ECO:0007669"/>
    <property type="project" value="UniProtKB-EC"/>
</dbReference>
<dbReference type="STRING" id="77166.U4UYS3"/>
<keyword evidence="3" id="KW-1133">Transmembrane helix</keyword>
<dbReference type="Gene3D" id="3.40.50.10320">
    <property type="entry name" value="LmbE-like"/>
    <property type="match status" value="1"/>
</dbReference>
<sequence>MFRKSPYTNGTSYYISRASVITQLFGDFCQNVEYFLYSFEQYTVDTVEHLIVGLLCYVLLCGLLYLCITQLGLFGFTRDFRNAKRILFVTAHPDDEVMFFGPTILHYTQKKNCMVFLMCLSSGKNYGMDKVRTSELYESCKLLGIKQENVFVHSNSDLPDAMDVRWPLEIISKHIIYLVEAFNITNVITFDRNGVSGHQNHCSIYYALANLIIDNELPKACGVFVLESVNRLRKYWLLLDIPISFIMSRFRYMEGLSQRSLLHKAMCQHKSQMMWFRKLYMVFSRYMLINTLQQLNMVDIELDLLDLDE</sequence>
<accession>U4UYS3</accession>
<dbReference type="InterPro" id="IPR003737">
    <property type="entry name" value="GlcNAc_PI_deacetylase-related"/>
</dbReference>
<evidence type="ECO:0000313" key="4">
    <source>
        <dbReference type="EMBL" id="ERL95480.1"/>
    </source>
</evidence>
<dbReference type="SUPFAM" id="SSF102588">
    <property type="entry name" value="LmbE-like"/>
    <property type="match status" value="1"/>
</dbReference>
<keyword evidence="3" id="KW-0812">Transmembrane</keyword>
<dbReference type="GO" id="GO:0016020">
    <property type="term" value="C:membrane"/>
    <property type="evidence" value="ECO:0007669"/>
    <property type="project" value="GOC"/>
</dbReference>
<evidence type="ECO:0000256" key="1">
    <source>
        <dbReference type="ARBA" id="ARBA00006066"/>
    </source>
</evidence>
<dbReference type="Pfam" id="PF02585">
    <property type="entry name" value="PIG-L"/>
    <property type="match status" value="1"/>
</dbReference>
<dbReference type="GO" id="GO:0006506">
    <property type="term" value="P:GPI anchor biosynthetic process"/>
    <property type="evidence" value="ECO:0007669"/>
    <property type="project" value="UniProtKB-UniPathway"/>
</dbReference>
<dbReference type="UniPathway" id="UPA00196"/>
<protein>
    <recommendedName>
        <fullName evidence="2">N-acetylglucosaminylphosphatidylinositol deacetylase</fullName>
        <ecNumber evidence="2">3.5.1.89</ecNumber>
    </recommendedName>
</protein>
<dbReference type="Proteomes" id="UP000030742">
    <property type="component" value="Unassembled WGS sequence"/>
</dbReference>
<dbReference type="AlphaFoldDB" id="U4UYS3"/>
<keyword evidence="3" id="KW-0472">Membrane</keyword>
<dbReference type="EC" id="3.5.1.89" evidence="2"/>
<evidence type="ECO:0000256" key="2">
    <source>
        <dbReference type="ARBA" id="ARBA00012176"/>
    </source>
</evidence>
<comment type="similarity">
    <text evidence="1">Belongs to the PIGL family.</text>
</comment>
<name>U4UYS3_DENPD</name>
<dbReference type="GO" id="GO:0005783">
    <property type="term" value="C:endoplasmic reticulum"/>
    <property type="evidence" value="ECO:0007669"/>
    <property type="project" value="TreeGrafter"/>
</dbReference>
<evidence type="ECO:0000313" key="5">
    <source>
        <dbReference type="Proteomes" id="UP000030742"/>
    </source>
</evidence>
<evidence type="ECO:0000256" key="3">
    <source>
        <dbReference type="SAM" id="Phobius"/>
    </source>
</evidence>
<feature type="transmembrane region" description="Helical" evidence="3">
    <location>
        <begin position="50"/>
        <end position="76"/>
    </location>
</feature>
<gene>
    <name evidence="4" type="ORF">D910_12742</name>
</gene>
<dbReference type="OrthoDB" id="440160at2759"/>